<evidence type="ECO:0000256" key="12">
    <source>
        <dbReference type="ARBA" id="ARBA00023303"/>
    </source>
</evidence>
<keyword evidence="5 13" id="KW-0812">Transmembrane</keyword>
<dbReference type="GO" id="GO:0034702">
    <property type="term" value="C:monoatomic ion channel complex"/>
    <property type="evidence" value="ECO:0007669"/>
    <property type="project" value="UniProtKB-KW"/>
</dbReference>
<dbReference type="PROSITE" id="PS50222">
    <property type="entry name" value="EF_HAND_2"/>
    <property type="match status" value="1"/>
</dbReference>
<reference evidence="15" key="1">
    <citation type="submission" date="2022-10" db="EMBL/GenBank/DDBJ databases">
        <authorList>
            <person name="Chen Y."/>
            <person name="Dougan E. K."/>
            <person name="Chan C."/>
            <person name="Rhodes N."/>
            <person name="Thang M."/>
        </authorList>
    </citation>
    <scope>NUCLEOTIDE SEQUENCE</scope>
</reference>
<evidence type="ECO:0000256" key="3">
    <source>
        <dbReference type="ARBA" id="ARBA00011738"/>
    </source>
</evidence>
<evidence type="ECO:0000256" key="7">
    <source>
        <dbReference type="ARBA" id="ARBA00022837"/>
    </source>
</evidence>
<feature type="transmembrane region" description="Helical" evidence="13">
    <location>
        <begin position="338"/>
        <end position="361"/>
    </location>
</feature>
<comment type="caution">
    <text evidence="15">The sequence shown here is derived from an EMBL/GenBank/DDBJ whole genome shotgun (WGS) entry which is preliminary data.</text>
</comment>
<dbReference type="PANTHER" id="PTHR46988:SF2">
    <property type="entry name" value="TWO PORE CALCIUM CHANNEL PROTEIN 1"/>
    <property type="match status" value="1"/>
</dbReference>
<organism evidence="15">
    <name type="scientific">Cladocopium goreaui</name>
    <dbReference type="NCBI Taxonomy" id="2562237"/>
    <lineage>
        <taxon>Eukaryota</taxon>
        <taxon>Sar</taxon>
        <taxon>Alveolata</taxon>
        <taxon>Dinophyceae</taxon>
        <taxon>Suessiales</taxon>
        <taxon>Symbiodiniaceae</taxon>
        <taxon>Cladocopium</taxon>
    </lineage>
</organism>
<feature type="transmembrane region" description="Helical" evidence="13">
    <location>
        <begin position="638"/>
        <end position="657"/>
    </location>
</feature>
<keyword evidence="4" id="KW-0813">Transport</keyword>
<evidence type="ECO:0000256" key="1">
    <source>
        <dbReference type="ARBA" id="ARBA00004141"/>
    </source>
</evidence>
<reference evidence="16 17" key="2">
    <citation type="submission" date="2024-05" db="EMBL/GenBank/DDBJ databases">
        <authorList>
            <person name="Chen Y."/>
            <person name="Shah S."/>
            <person name="Dougan E. K."/>
            <person name="Thang M."/>
            <person name="Chan C."/>
        </authorList>
    </citation>
    <scope>NUCLEOTIDE SEQUENCE [LARGE SCALE GENOMIC DNA]</scope>
</reference>
<dbReference type="OrthoDB" id="416585at2759"/>
<evidence type="ECO:0000256" key="5">
    <source>
        <dbReference type="ARBA" id="ARBA00022692"/>
    </source>
</evidence>
<evidence type="ECO:0000256" key="13">
    <source>
        <dbReference type="SAM" id="Phobius"/>
    </source>
</evidence>
<dbReference type="PANTHER" id="PTHR46988">
    <property type="entry name" value="TWO PORE CALCIUM CHANNEL PROTEIN 1"/>
    <property type="match status" value="1"/>
</dbReference>
<proteinExistence type="inferred from homology"/>
<evidence type="ECO:0000256" key="2">
    <source>
        <dbReference type="ARBA" id="ARBA00009286"/>
    </source>
</evidence>
<keyword evidence="8" id="KW-0851">Voltage-gated channel</keyword>
<dbReference type="Pfam" id="PF00520">
    <property type="entry name" value="Ion_trans"/>
    <property type="match status" value="2"/>
</dbReference>
<evidence type="ECO:0000313" key="15">
    <source>
        <dbReference type="EMBL" id="CAI3986374.1"/>
    </source>
</evidence>
<dbReference type="InterPro" id="IPR002048">
    <property type="entry name" value="EF_hand_dom"/>
</dbReference>
<keyword evidence="17" id="KW-1185">Reference proteome</keyword>
<dbReference type="Proteomes" id="UP001152797">
    <property type="component" value="Unassembled WGS sequence"/>
</dbReference>
<gene>
    <name evidence="15" type="ORF">C1SCF055_LOCUS13731</name>
</gene>
<feature type="transmembrane region" description="Helical" evidence="13">
    <location>
        <begin position="167"/>
        <end position="189"/>
    </location>
</feature>
<comment type="similarity">
    <text evidence="2">Belongs to the calcium channel alpha-1 subunit (TC 1.A.1.11) family. Two pore calcium channel subfamily.</text>
</comment>
<protein>
    <submittedName>
        <fullName evidence="16">EF-hand domain-containing protein</fullName>
    </submittedName>
</protein>
<dbReference type="Gene3D" id="1.20.120.350">
    <property type="entry name" value="Voltage-gated potassium channels. Chain C"/>
    <property type="match status" value="1"/>
</dbReference>
<dbReference type="InterPro" id="IPR044581">
    <property type="entry name" value="TPC1_plant"/>
</dbReference>
<evidence type="ECO:0000313" key="16">
    <source>
        <dbReference type="EMBL" id="CAL4773686.1"/>
    </source>
</evidence>
<evidence type="ECO:0000256" key="8">
    <source>
        <dbReference type="ARBA" id="ARBA00022882"/>
    </source>
</evidence>
<dbReference type="EMBL" id="CAMXCT010001076">
    <property type="protein sequence ID" value="CAI3986374.1"/>
    <property type="molecule type" value="Genomic_DNA"/>
</dbReference>
<feature type="transmembrane region" description="Helical" evidence="13">
    <location>
        <begin position="722"/>
        <end position="743"/>
    </location>
</feature>
<evidence type="ECO:0000256" key="4">
    <source>
        <dbReference type="ARBA" id="ARBA00022448"/>
    </source>
</evidence>
<dbReference type="GO" id="GO:0005245">
    <property type="term" value="F:voltage-gated calcium channel activity"/>
    <property type="evidence" value="ECO:0007669"/>
    <property type="project" value="InterPro"/>
</dbReference>
<keyword evidence="6" id="KW-0677">Repeat</keyword>
<evidence type="ECO:0000313" key="17">
    <source>
        <dbReference type="Proteomes" id="UP001152797"/>
    </source>
</evidence>
<feature type="domain" description="EF-hand" evidence="14">
    <location>
        <begin position="424"/>
        <end position="459"/>
    </location>
</feature>
<keyword evidence="10" id="KW-0406">Ion transport</keyword>
<dbReference type="EMBL" id="CAMXCT020001076">
    <property type="protein sequence ID" value="CAL1139749.1"/>
    <property type="molecule type" value="Genomic_DNA"/>
</dbReference>
<evidence type="ECO:0000256" key="11">
    <source>
        <dbReference type="ARBA" id="ARBA00023136"/>
    </source>
</evidence>
<dbReference type="InterPro" id="IPR027359">
    <property type="entry name" value="Volt_channel_dom_sf"/>
</dbReference>
<feature type="transmembrane region" description="Helical" evidence="13">
    <location>
        <begin position="543"/>
        <end position="563"/>
    </location>
</feature>
<evidence type="ECO:0000256" key="10">
    <source>
        <dbReference type="ARBA" id="ARBA00023065"/>
    </source>
</evidence>
<dbReference type="InterPro" id="IPR018247">
    <property type="entry name" value="EF_Hand_1_Ca_BS"/>
</dbReference>
<feature type="transmembrane region" description="Helical" evidence="13">
    <location>
        <begin position="268"/>
        <end position="287"/>
    </location>
</feature>
<dbReference type="SUPFAM" id="SSF81324">
    <property type="entry name" value="Voltage-gated potassium channels"/>
    <property type="match status" value="2"/>
</dbReference>
<keyword evidence="7" id="KW-0106">Calcium</keyword>
<dbReference type="InterPro" id="IPR005821">
    <property type="entry name" value="Ion_trans_dom"/>
</dbReference>
<dbReference type="PROSITE" id="PS00018">
    <property type="entry name" value="EF_HAND_1"/>
    <property type="match status" value="1"/>
</dbReference>
<feature type="transmembrane region" description="Helical" evidence="13">
    <location>
        <begin position="575"/>
        <end position="599"/>
    </location>
</feature>
<name>A0A9P1FR20_9DINO</name>
<dbReference type="InterPro" id="IPR011992">
    <property type="entry name" value="EF-hand-dom_pair"/>
</dbReference>
<comment type="subcellular location">
    <subcellularLocation>
        <location evidence="1">Membrane</location>
        <topology evidence="1">Multi-pass membrane protein</topology>
    </subcellularLocation>
</comment>
<sequence length="808" mass="91365">MPTPVSPISPVSRSSWTKQTTRYAVFFKEEVCKVMHSMQNKHAEGSESRNMMDLFRAPRSNVDEIYASSPNLTQPLMELDCYRKAAMGLHEALRLRGFHKPPNDPAAWYAYKTKTRIEKWAAPAVWTLLFLSVFETPVWCKSRPFEDVGVCRAADDDNRYIMSGVPLLPISLAVSLESCILLFLFIHFASHVRLYAAVRGSGHATTAGHLCLEGSLLVLSVLDLVQSLAGSSARFAPLLRFGLAACSVPRLQELVFSFFRTTLAVSKVGMFFLYTVVLFAWVAATIFDDEEGKDQFGEPIGQGFESFSASLYTCFTTLNTATLPDSMVPSYDSSRSYLLLWMPFIFVGAVLLKQVILAGVYNDYSKHTKNFLVEGRRLRKSGVDGAFALLKSPAPPGCNKGDVVRYQDFERLVDVLTPLLEMTVTKAFLRVLFQALDDDANGVLDHGEFQDMCDVLQFEFHITERDACLKQCMEGTCVERTMTAFMENDSTGPNLGYTCRYPGCVMDKIMNAVIGLNVVWVFTESVVDLNDWEEGPCFQYADLFFSFVYVLEAVLKLCHWSWAEYWYHGDNRFDFVASMLLGFVGLLFFLLQQVSVSMLRRANLLRLLRVLKAMQHMKFYQRTCIIVKKLLTTCREVLLLNLLVVLLWASGGVQLFGGQLVESNPRLEGKDLGYFSSHYQVFNFNDVLMGMVTLFVWTLGDWNDDIALACLELADPWTTYKALIWTFLLSYYIASPLLAYNVLSAFAIDVYQKIDEEVQNQEEKGYELCEVERNLLLIQAEMAANGLVLHMKESADLAKLRIHTALFS</sequence>
<dbReference type="EMBL" id="CAMXCT030001076">
    <property type="protein sequence ID" value="CAL4773686.1"/>
    <property type="molecule type" value="Genomic_DNA"/>
</dbReference>
<dbReference type="GO" id="GO:0005509">
    <property type="term" value="F:calcium ion binding"/>
    <property type="evidence" value="ECO:0007669"/>
    <property type="project" value="InterPro"/>
</dbReference>
<dbReference type="AlphaFoldDB" id="A0A9P1FR20"/>
<evidence type="ECO:0000259" key="14">
    <source>
        <dbReference type="PROSITE" id="PS50222"/>
    </source>
</evidence>
<keyword evidence="9 13" id="KW-1133">Transmembrane helix</keyword>
<keyword evidence="11 13" id="KW-0472">Membrane</keyword>
<dbReference type="Gene3D" id="1.10.287.70">
    <property type="match status" value="2"/>
</dbReference>
<comment type="subunit">
    <text evidence="3">Homodimer.</text>
</comment>
<accession>A0A9P1FR20</accession>
<evidence type="ECO:0000256" key="6">
    <source>
        <dbReference type="ARBA" id="ARBA00022737"/>
    </source>
</evidence>
<dbReference type="SUPFAM" id="SSF47473">
    <property type="entry name" value="EF-hand"/>
    <property type="match status" value="1"/>
</dbReference>
<keyword evidence="12" id="KW-0407">Ion channel</keyword>
<evidence type="ECO:0000256" key="9">
    <source>
        <dbReference type="ARBA" id="ARBA00022989"/>
    </source>
</evidence>